<dbReference type="InterPro" id="IPR051461">
    <property type="entry name" value="UPF0750_membrane"/>
</dbReference>
<dbReference type="Proteomes" id="UP000295484">
    <property type="component" value="Unassembled WGS sequence"/>
</dbReference>
<name>A0A4R8G2C2_9RHOB</name>
<evidence type="ECO:0000256" key="3">
    <source>
        <dbReference type="ARBA" id="ARBA00022692"/>
    </source>
</evidence>
<keyword evidence="4 6" id="KW-1133">Transmembrane helix</keyword>
<dbReference type="PANTHER" id="PTHR33545">
    <property type="entry name" value="UPF0750 MEMBRANE PROTEIN YITT-RELATED"/>
    <property type="match status" value="1"/>
</dbReference>
<dbReference type="EMBL" id="SOEB01000007">
    <property type="protein sequence ID" value="TDX30157.1"/>
    <property type="molecule type" value="Genomic_DNA"/>
</dbReference>
<proteinExistence type="predicted"/>
<evidence type="ECO:0000256" key="2">
    <source>
        <dbReference type="ARBA" id="ARBA00022475"/>
    </source>
</evidence>
<organism evidence="7 8">
    <name type="scientific">Rhodovulum visakhapatnamense</name>
    <dbReference type="NCBI Taxonomy" id="364297"/>
    <lineage>
        <taxon>Bacteria</taxon>
        <taxon>Pseudomonadati</taxon>
        <taxon>Pseudomonadota</taxon>
        <taxon>Alphaproteobacteria</taxon>
        <taxon>Rhodobacterales</taxon>
        <taxon>Paracoccaceae</taxon>
        <taxon>Rhodovulum</taxon>
    </lineage>
</organism>
<comment type="caution">
    <text evidence="7">The sequence shown here is derived from an EMBL/GenBank/DDBJ whole genome shotgun (WGS) entry which is preliminary data.</text>
</comment>
<dbReference type="Pfam" id="PF02588">
    <property type="entry name" value="YitT_membrane"/>
    <property type="match status" value="1"/>
</dbReference>
<feature type="transmembrane region" description="Helical" evidence="6">
    <location>
        <begin position="46"/>
        <end position="68"/>
    </location>
</feature>
<sequence>MPTDMPPPTVPRHSLLEDAQGLVVGTLLVALSVQILKSAGLVTGQIAGLSLVASYVSGFGFGPVFFALNLPFYWLALRRMGLAFTVKTFSAIALLSLFTELMPHVLTPGRVQPLAGSMLAGVVAGAGLLALFRHGASLGGVGIMALWLQDSRGIRAGWVQLGFDAIVFALAFAAIPPLTVLCSLAGAAVLNVIIATNHRRDRYIAR</sequence>
<feature type="transmembrane region" description="Helical" evidence="6">
    <location>
        <begin position="21"/>
        <end position="40"/>
    </location>
</feature>
<reference evidence="7 8" key="1">
    <citation type="submission" date="2019-03" db="EMBL/GenBank/DDBJ databases">
        <title>Genomic Encyclopedia of Type Strains, Phase IV (KMG-IV): sequencing the most valuable type-strain genomes for metagenomic binning, comparative biology and taxonomic classification.</title>
        <authorList>
            <person name="Goeker M."/>
        </authorList>
    </citation>
    <scope>NUCLEOTIDE SEQUENCE [LARGE SCALE GENOMIC DNA]</scope>
    <source>
        <strain evidence="7 8">JA181</strain>
    </source>
</reference>
<evidence type="ECO:0000256" key="5">
    <source>
        <dbReference type="ARBA" id="ARBA00023136"/>
    </source>
</evidence>
<keyword evidence="3 6" id="KW-0812">Transmembrane</keyword>
<gene>
    <name evidence="7" type="ORF">EV657_107127</name>
</gene>
<evidence type="ECO:0000313" key="8">
    <source>
        <dbReference type="Proteomes" id="UP000295484"/>
    </source>
</evidence>
<keyword evidence="2" id="KW-1003">Cell membrane</keyword>
<dbReference type="PANTHER" id="PTHR33545:SF5">
    <property type="entry name" value="UPF0750 MEMBRANE PROTEIN YITT"/>
    <property type="match status" value="1"/>
</dbReference>
<dbReference type="AlphaFoldDB" id="A0A4R8G2C2"/>
<keyword evidence="5 6" id="KW-0472">Membrane</keyword>
<feature type="transmembrane region" description="Helical" evidence="6">
    <location>
        <begin position="178"/>
        <end position="196"/>
    </location>
</feature>
<dbReference type="InterPro" id="IPR003740">
    <property type="entry name" value="YitT"/>
</dbReference>
<evidence type="ECO:0000256" key="6">
    <source>
        <dbReference type="SAM" id="Phobius"/>
    </source>
</evidence>
<evidence type="ECO:0000313" key="7">
    <source>
        <dbReference type="EMBL" id="TDX30157.1"/>
    </source>
</evidence>
<accession>A0A4R8G2C2</accession>
<feature type="transmembrane region" description="Helical" evidence="6">
    <location>
        <begin position="80"/>
        <end position="99"/>
    </location>
</feature>
<evidence type="ECO:0000256" key="4">
    <source>
        <dbReference type="ARBA" id="ARBA00022989"/>
    </source>
</evidence>
<comment type="subcellular location">
    <subcellularLocation>
        <location evidence="1">Cell membrane</location>
        <topology evidence="1">Multi-pass membrane protein</topology>
    </subcellularLocation>
</comment>
<evidence type="ECO:0000256" key="1">
    <source>
        <dbReference type="ARBA" id="ARBA00004651"/>
    </source>
</evidence>
<protein>
    <submittedName>
        <fullName evidence="7">Putative 5xTM membrane YitT family protein</fullName>
    </submittedName>
</protein>
<feature type="transmembrane region" description="Helical" evidence="6">
    <location>
        <begin position="111"/>
        <end position="132"/>
    </location>
</feature>
<dbReference type="GO" id="GO:0005886">
    <property type="term" value="C:plasma membrane"/>
    <property type="evidence" value="ECO:0007669"/>
    <property type="project" value="UniProtKB-SubCell"/>
</dbReference>